<evidence type="ECO:0000313" key="3">
    <source>
        <dbReference type="Proteomes" id="UP000272942"/>
    </source>
</evidence>
<dbReference type="WBParaSite" id="ECPE_0001497901-mRNA-1">
    <property type="protein sequence ID" value="ECPE_0001497901-mRNA-1"/>
    <property type="gene ID" value="ECPE_0001497901"/>
</dbReference>
<name>A0A183B6V4_9TREM</name>
<evidence type="ECO:0000313" key="4">
    <source>
        <dbReference type="WBParaSite" id="ECPE_0001497901-mRNA-1"/>
    </source>
</evidence>
<sequence length="233" mass="25332">MLHKIIRLEGADVLWDLWDSTPKHEGSRLGRRGSRTALTGASTSDSDGDSLRESARIGRAFNEVEEGEPEAPIPGPTEENIVASAKLLTLPGDEHTARVSVRCPLFALAAQSTIGETGNCADDTSPDPNPSSSAPDPWSSFELRVHLDVGSIVACACPSQFYWLQLTVGQLNHIWQMYQNITLTRTTSPLPENNPTDGTYRSTGVVNPSDARWFPASNQVCLFSHFCLVPVSQ</sequence>
<feature type="region of interest" description="Disordered" evidence="1">
    <location>
        <begin position="117"/>
        <end position="137"/>
    </location>
</feature>
<reference evidence="2 3" key="2">
    <citation type="submission" date="2018-11" db="EMBL/GenBank/DDBJ databases">
        <authorList>
            <consortium name="Pathogen Informatics"/>
        </authorList>
    </citation>
    <scope>NUCLEOTIDE SEQUENCE [LARGE SCALE GENOMIC DNA]</scope>
    <source>
        <strain evidence="2 3">Egypt</strain>
    </source>
</reference>
<dbReference type="AlphaFoldDB" id="A0A183B6V4"/>
<evidence type="ECO:0000256" key="1">
    <source>
        <dbReference type="SAM" id="MobiDB-lite"/>
    </source>
</evidence>
<accession>A0A183B6V4</accession>
<evidence type="ECO:0000313" key="2">
    <source>
        <dbReference type="EMBL" id="VDP92211.1"/>
    </source>
</evidence>
<feature type="region of interest" description="Disordered" evidence="1">
    <location>
        <begin position="23"/>
        <end position="52"/>
    </location>
</feature>
<organism evidence="4">
    <name type="scientific">Echinostoma caproni</name>
    <dbReference type="NCBI Taxonomy" id="27848"/>
    <lineage>
        <taxon>Eukaryota</taxon>
        <taxon>Metazoa</taxon>
        <taxon>Spiralia</taxon>
        <taxon>Lophotrochozoa</taxon>
        <taxon>Platyhelminthes</taxon>
        <taxon>Trematoda</taxon>
        <taxon>Digenea</taxon>
        <taxon>Plagiorchiida</taxon>
        <taxon>Echinostomata</taxon>
        <taxon>Echinostomatoidea</taxon>
        <taxon>Echinostomatidae</taxon>
        <taxon>Echinostoma</taxon>
    </lineage>
</organism>
<gene>
    <name evidence="2" type="ORF">ECPE_LOCUS14939</name>
</gene>
<dbReference type="Proteomes" id="UP000272942">
    <property type="component" value="Unassembled WGS sequence"/>
</dbReference>
<proteinExistence type="predicted"/>
<reference evidence="4" key="1">
    <citation type="submission" date="2016-06" db="UniProtKB">
        <authorList>
            <consortium name="WormBaseParasite"/>
        </authorList>
    </citation>
    <scope>IDENTIFICATION</scope>
</reference>
<protein>
    <submittedName>
        <fullName evidence="2 4">Uncharacterized protein</fullName>
    </submittedName>
</protein>
<dbReference type="OrthoDB" id="6283882at2759"/>
<dbReference type="EMBL" id="UZAN01059014">
    <property type="protein sequence ID" value="VDP92211.1"/>
    <property type="molecule type" value="Genomic_DNA"/>
</dbReference>
<keyword evidence="3" id="KW-1185">Reference proteome</keyword>